<dbReference type="Pfam" id="PF08282">
    <property type="entry name" value="Hydrolase_3"/>
    <property type="match status" value="1"/>
</dbReference>
<keyword evidence="2" id="KW-1185">Reference proteome</keyword>
<dbReference type="InterPro" id="IPR036412">
    <property type="entry name" value="HAD-like_sf"/>
</dbReference>
<organism evidence="1 2">
    <name type="scientific">Fonticella tunisiensis</name>
    <dbReference type="NCBI Taxonomy" id="1096341"/>
    <lineage>
        <taxon>Bacteria</taxon>
        <taxon>Bacillati</taxon>
        <taxon>Bacillota</taxon>
        <taxon>Clostridia</taxon>
        <taxon>Eubacteriales</taxon>
        <taxon>Clostridiaceae</taxon>
        <taxon>Fonticella</taxon>
    </lineage>
</organism>
<dbReference type="OrthoDB" id="306707at2"/>
<dbReference type="Proteomes" id="UP000295325">
    <property type="component" value="Unassembled WGS sequence"/>
</dbReference>
<dbReference type="GO" id="GO:0000287">
    <property type="term" value="F:magnesium ion binding"/>
    <property type="evidence" value="ECO:0007669"/>
    <property type="project" value="TreeGrafter"/>
</dbReference>
<evidence type="ECO:0000313" key="1">
    <source>
        <dbReference type="EMBL" id="TDT51068.1"/>
    </source>
</evidence>
<dbReference type="EMBL" id="SOAZ01000022">
    <property type="protein sequence ID" value="TDT51068.1"/>
    <property type="molecule type" value="Genomic_DNA"/>
</dbReference>
<dbReference type="SUPFAM" id="SSF56784">
    <property type="entry name" value="HAD-like"/>
    <property type="match status" value="1"/>
</dbReference>
<dbReference type="AlphaFoldDB" id="A0A4R7K9Z5"/>
<dbReference type="NCBIfam" id="TIGR01484">
    <property type="entry name" value="HAD-SF-IIB"/>
    <property type="match status" value="1"/>
</dbReference>
<dbReference type="RefSeq" id="WP_133628888.1">
    <property type="nucleotide sequence ID" value="NZ_SOAZ01000022.1"/>
</dbReference>
<dbReference type="Gene3D" id="3.30.1240.10">
    <property type="match status" value="1"/>
</dbReference>
<evidence type="ECO:0000313" key="2">
    <source>
        <dbReference type="Proteomes" id="UP000295325"/>
    </source>
</evidence>
<dbReference type="PANTHER" id="PTHR10000:SF8">
    <property type="entry name" value="HAD SUPERFAMILY HYDROLASE-LIKE, TYPE 3"/>
    <property type="match status" value="1"/>
</dbReference>
<dbReference type="PROSITE" id="PS01229">
    <property type="entry name" value="COF_2"/>
    <property type="match status" value="1"/>
</dbReference>
<evidence type="ECO:0008006" key="3">
    <source>
        <dbReference type="Google" id="ProtNLM"/>
    </source>
</evidence>
<accession>A0A4R7K9Z5</accession>
<comment type="caution">
    <text evidence="1">The sequence shown here is derived from an EMBL/GenBank/DDBJ whole genome shotgun (WGS) entry which is preliminary data.</text>
</comment>
<reference evidence="1 2" key="1">
    <citation type="submission" date="2019-03" db="EMBL/GenBank/DDBJ databases">
        <title>Genomic Encyclopedia of Type Strains, Phase IV (KMG-IV): sequencing the most valuable type-strain genomes for metagenomic binning, comparative biology and taxonomic classification.</title>
        <authorList>
            <person name="Goeker M."/>
        </authorList>
    </citation>
    <scope>NUCLEOTIDE SEQUENCE [LARGE SCALE GENOMIC DNA]</scope>
    <source>
        <strain evidence="1 2">DSM 24455</strain>
    </source>
</reference>
<sequence>MRKLFATDLDGTLIKRKLMPYNNYRYLKKLSKMKHCLAVATGRAYNEVGFLKRIYNINVDYYVLLNGALIMDNKNNVLKHESIPFETVERIIKENCNRNWKVVFETGFTTIELSNNGQRSRRRGRKIVGDIKDVKNDKISLISLYYEEDNIKFVDEVCENINRKYGDKVAAYRNVRYIDVVPAGCSKGSGIKYVKKKESILHENTFAIGDSWNDVSMFKAVYHSFTLKNAEKELHKKAKYVVGSVGECIKEYVLSSDLS</sequence>
<name>A0A4R7K9Z5_9CLOT</name>
<dbReference type="GO" id="GO:0016791">
    <property type="term" value="F:phosphatase activity"/>
    <property type="evidence" value="ECO:0007669"/>
    <property type="project" value="TreeGrafter"/>
</dbReference>
<dbReference type="Gene3D" id="3.40.50.1000">
    <property type="entry name" value="HAD superfamily/HAD-like"/>
    <property type="match status" value="1"/>
</dbReference>
<dbReference type="PANTHER" id="PTHR10000">
    <property type="entry name" value="PHOSPHOSERINE PHOSPHATASE"/>
    <property type="match status" value="1"/>
</dbReference>
<dbReference type="InterPro" id="IPR006379">
    <property type="entry name" value="HAD-SF_hydro_IIB"/>
</dbReference>
<dbReference type="GO" id="GO:0005829">
    <property type="term" value="C:cytosol"/>
    <property type="evidence" value="ECO:0007669"/>
    <property type="project" value="TreeGrafter"/>
</dbReference>
<gene>
    <name evidence="1" type="ORF">EDD71_12238</name>
</gene>
<protein>
    <recommendedName>
        <fullName evidence="3">Cof subfamily protein (Haloacid dehalogenase superfamily)/HAD superfamily hydrolase (TIGR01484 family)</fullName>
    </recommendedName>
</protein>
<proteinExistence type="predicted"/>
<dbReference type="InterPro" id="IPR023214">
    <property type="entry name" value="HAD_sf"/>
</dbReference>